<feature type="compositionally biased region" description="Basic and acidic residues" evidence="1">
    <location>
        <begin position="113"/>
        <end position="126"/>
    </location>
</feature>
<dbReference type="EMBL" id="AMGY01000001">
    <property type="protein sequence ID" value="EXJ91514.1"/>
    <property type="molecule type" value="Genomic_DNA"/>
</dbReference>
<gene>
    <name evidence="2" type="ORF">A1O3_00062</name>
</gene>
<name>W9ZAH1_9EURO</name>
<keyword evidence="3" id="KW-1185">Reference proteome</keyword>
<dbReference type="RefSeq" id="XP_007728404.1">
    <property type="nucleotide sequence ID" value="XM_007730214.1"/>
</dbReference>
<dbReference type="Proteomes" id="UP000019478">
    <property type="component" value="Unassembled WGS sequence"/>
</dbReference>
<dbReference type="OrthoDB" id="4160433at2759"/>
<sequence>MPFKWDSETERNLLLFAIGEMSGPPAAIWPAVAEKLGSGLNASACSQKFYKLKRESEKLLGDNDTSTPKTSKGSARKASGSESTATKRKKPQSHDEEDTPTKKIKKTAAPKFAVKEEEAPEEKVQVSDDEDELAAM</sequence>
<dbReference type="GeneID" id="19164204"/>
<feature type="region of interest" description="Disordered" evidence="1">
    <location>
        <begin position="56"/>
        <end position="136"/>
    </location>
</feature>
<proteinExistence type="predicted"/>
<feature type="compositionally biased region" description="Polar residues" evidence="1">
    <location>
        <begin position="63"/>
        <end position="73"/>
    </location>
</feature>
<comment type="caution">
    <text evidence="2">The sequence shown here is derived from an EMBL/GenBank/DDBJ whole genome shotgun (WGS) entry which is preliminary data.</text>
</comment>
<evidence type="ECO:0000313" key="2">
    <source>
        <dbReference type="EMBL" id="EXJ91514.1"/>
    </source>
</evidence>
<dbReference type="eggNOG" id="ENOG502SGGC">
    <property type="taxonomic scope" value="Eukaryota"/>
</dbReference>
<dbReference type="STRING" id="1182542.W9ZAH1"/>
<organism evidence="2 3">
    <name type="scientific">Capronia epimyces CBS 606.96</name>
    <dbReference type="NCBI Taxonomy" id="1182542"/>
    <lineage>
        <taxon>Eukaryota</taxon>
        <taxon>Fungi</taxon>
        <taxon>Dikarya</taxon>
        <taxon>Ascomycota</taxon>
        <taxon>Pezizomycotina</taxon>
        <taxon>Eurotiomycetes</taxon>
        <taxon>Chaetothyriomycetidae</taxon>
        <taxon>Chaetothyriales</taxon>
        <taxon>Herpotrichiellaceae</taxon>
        <taxon>Capronia</taxon>
    </lineage>
</organism>
<protein>
    <recommendedName>
        <fullName evidence="4">Myb-like domain-containing protein</fullName>
    </recommendedName>
</protein>
<evidence type="ECO:0000313" key="3">
    <source>
        <dbReference type="Proteomes" id="UP000019478"/>
    </source>
</evidence>
<evidence type="ECO:0000256" key="1">
    <source>
        <dbReference type="SAM" id="MobiDB-lite"/>
    </source>
</evidence>
<feature type="compositionally biased region" description="Acidic residues" evidence="1">
    <location>
        <begin position="127"/>
        <end position="136"/>
    </location>
</feature>
<dbReference type="HOGENOM" id="CLU_115486_0_0_1"/>
<reference evidence="2 3" key="1">
    <citation type="submission" date="2013-03" db="EMBL/GenBank/DDBJ databases">
        <title>The Genome Sequence of Capronia epimyces CBS 606.96.</title>
        <authorList>
            <consortium name="The Broad Institute Genomics Platform"/>
            <person name="Cuomo C."/>
            <person name="de Hoog S."/>
            <person name="Gorbushina A."/>
            <person name="Walker B."/>
            <person name="Young S.K."/>
            <person name="Zeng Q."/>
            <person name="Gargeya S."/>
            <person name="Fitzgerald M."/>
            <person name="Haas B."/>
            <person name="Abouelleil A."/>
            <person name="Allen A.W."/>
            <person name="Alvarado L."/>
            <person name="Arachchi H.M."/>
            <person name="Berlin A.M."/>
            <person name="Chapman S.B."/>
            <person name="Gainer-Dewar J."/>
            <person name="Goldberg J."/>
            <person name="Griggs A."/>
            <person name="Gujja S."/>
            <person name="Hansen M."/>
            <person name="Howarth C."/>
            <person name="Imamovic A."/>
            <person name="Ireland A."/>
            <person name="Larimer J."/>
            <person name="McCowan C."/>
            <person name="Murphy C."/>
            <person name="Pearson M."/>
            <person name="Poon T.W."/>
            <person name="Priest M."/>
            <person name="Roberts A."/>
            <person name="Saif S."/>
            <person name="Shea T."/>
            <person name="Sisk P."/>
            <person name="Sykes S."/>
            <person name="Wortman J."/>
            <person name="Nusbaum C."/>
            <person name="Birren B."/>
        </authorList>
    </citation>
    <scope>NUCLEOTIDE SEQUENCE [LARGE SCALE GENOMIC DNA]</scope>
    <source>
        <strain evidence="2 3">CBS 606.96</strain>
    </source>
</reference>
<dbReference type="AlphaFoldDB" id="W9ZAH1"/>
<evidence type="ECO:0008006" key="4">
    <source>
        <dbReference type="Google" id="ProtNLM"/>
    </source>
</evidence>
<accession>W9ZAH1</accession>